<organism evidence="1">
    <name type="scientific">Anguilla anguilla</name>
    <name type="common">European freshwater eel</name>
    <name type="synonym">Muraena anguilla</name>
    <dbReference type="NCBI Taxonomy" id="7936"/>
    <lineage>
        <taxon>Eukaryota</taxon>
        <taxon>Metazoa</taxon>
        <taxon>Chordata</taxon>
        <taxon>Craniata</taxon>
        <taxon>Vertebrata</taxon>
        <taxon>Euteleostomi</taxon>
        <taxon>Actinopterygii</taxon>
        <taxon>Neopterygii</taxon>
        <taxon>Teleostei</taxon>
        <taxon>Anguilliformes</taxon>
        <taxon>Anguillidae</taxon>
        <taxon>Anguilla</taxon>
    </lineage>
</organism>
<dbReference type="AlphaFoldDB" id="A0A0E9XMD0"/>
<evidence type="ECO:0000313" key="1">
    <source>
        <dbReference type="EMBL" id="JAI02854.1"/>
    </source>
</evidence>
<sequence>MFSIKYFQCLLKVTLSYKYLWYRIYFNCISFLIPSGKHTVPALPRLAEWISITGSGRSDNRQELWSAHLPAKLNSHISS</sequence>
<proteinExistence type="predicted"/>
<name>A0A0E9XMD0_ANGAN</name>
<dbReference type="EMBL" id="GBXM01005724">
    <property type="protein sequence ID" value="JAI02854.1"/>
    <property type="molecule type" value="Transcribed_RNA"/>
</dbReference>
<accession>A0A0E9XMD0</accession>
<protein>
    <submittedName>
        <fullName evidence="1">Uncharacterized protein</fullName>
    </submittedName>
</protein>
<reference evidence="1" key="1">
    <citation type="submission" date="2014-11" db="EMBL/GenBank/DDBJ databases">
        <authorList>
            <person name="Amaro Gonzalez C."/>
        </authorList>
    </citation>
    <scope>NUCLEOTIDE SEQUENCE</scope>
</reference>
<reference evidence="1" key="2">
    <citation type="journal article" date="2015" name="Fish Shellfish Immunol.">
        <title>Early steps in the European eel (Anguilla anguilla)-Vibrio vulnificus interaction in the gills: Role of the RtxA13 toxin.</title>
        <authorList>
            <person name="Callol A."/>
            <person name="Pajuelo D."/>
            <person name="Ebbesson L."/>
            <person name="Teles M."/>
            <person name="MacKenzie S."/>
            <person name="Amaro C."/>
        </authorList>
    </citation>
    <scope>NUCLEOTIDE SEQUENCE</scope>
</reference>